<keyword evidence="2" id="KW-1185">Reference proteome</keyword>
<reference evidence="1 2" key="1">
    <citation type="submission" date="2023-08" db="EMBL/GenBank/DDBJ databases">
        <title>Phytohabitans sansha sp. nov., isolated from marine sediment.</title>
        <authorList>
            <person name="Zhao Y."/>
            <person name="Yi K."/>
        </authorList>
    </citation>
    <scope>NUCLEOTIDE SEQUENCE [LARGE SCALE GENOMIC DNA]</scope>
    <source>
        <strain evidence="1 2">ZYX-F-186</strain>
    </source>
</reference>
<dbReference type="Gene3D" id="1.20.1290.10">
    <property type="entry name" value="AhpD-like"/>
    <property type="match status" value="1"/>
</dbReference>
<dbReference type="RefSeq" id="WP_308713682.1">
    <property type="nucleotide sequence ID" value="NZ_JAVHUY010000015.1"/>
</dbReference>
<proteinExistence type="predicted"/>
<gene>
    <name evidence="1" type="ORF">RB614_18005</name>
</gene>
<evidence type="ECO:0000313" key="2">
    <source>
        <dbReference type="Proteomes" id="UP001230908"/>
    </source>
</evidence>
<evidence type="ECO:0000313" key="1">
    <source>
        <dbReference type="EMBL" id="MDQ7906412.1"/>
    </source>
</evidence>
<organism evidence="1 2">
    <name type="scientific">Phytohabitans maris</name>
    <dbReference type="NCBI Taxonomy" id="3071409"/>
    <lineage>
        <taxon>Bacteria</taxon>
        <taxon>Bacillati</taxon>
        <taxon>Actinomycetota</taxon>
        <taxon>Actinomycetes</taxon>
        <taxon>Micromonosporales</taxon>
        <taxon>Micromonosporaceae</taxon>
    </lineage>
</organism>
<accession>A0ABU0ZKE4</accession>
<dbReference type="InterPro" id="IPR029032">
    <property type="entry name" value="AhpD-like"/>
</dbReference>
<dbReference type="PANTHER" id="PTHR34846:SF5">
    <property type="entry name" value="CARBOXYMUCONOLACTONE DECARBOXYLASE-LIKE DOMAIN-CONTAINING PROTEIN"/>
    <property type="match status" value="1"/>
</dbReference>
<name>A0ABU0ZKE4_9ACTN</name>
<comment type="caution">
    <text evidence="1">The sequence shown here is derived from an EMBL/GenBank/DDBJ whole genome shotgun (WGS) entry which is preliminary data.</text>
</comment>
<protein>
    <submittedName>
        <fullName evidence="1">Carboxymuconolactone decarboxylase family protein</fullName>
    </submittedName>
</protein>
<dbReference type="EMBL" id="JAVHUY010000015">
    <property type="protein sequence ID" value="MDQ7906412.1"/>
    <property type="molecule type" value="Genomic_DNA"/>
</dbReference>
<dbReference type="PANTHER" id="PTHR34846">
    <property type="entry name" value="4-CARBOXYMUCONOLACTONE DECARBOXYLASE FAMILY PROTEIN (AFU_ORTHOLOGUE AFUA_6G11590)"/>
    <property type="match status" value="1"/>
</dbReference>
<sequence>MRIAPVEEPFPPKIEALFARMIPPGLPPLRVARTMARNRVMAHAMTEWMGYELSTALSVDLRAREIIIGRTCALCGCEYQWGLHMAVWAERARFTGEQMRSLAHGSSADPCWTEPRDRLLLELAEQLHDESDVDDRLWGELRGHFDEHQLLDLLALCGWYHAVSFIVRAARVEPEPGLTRFADVATPSGVER</sequence>
<dbReference type="SUPFAM" id="SSF69118">
    <property type="entry name" value="AhpD-like"/>
    <property type="match status" value="1"/>
</dbReference>
<dbReference type="Proteomes" id="UP001230908">
    <property type="component" value="Unassembled WGS sequence"/>
</dbReference>